<protein>
    <submittedName>
        <fullName evidence="1">Uncharacterized protein</fullName>
    </submittedName>
</protein>
<comment type="caution">
    <text evidence="1">The sequence shown here is derived from an EMBL/GenBank/DDBJ whole genome shotgun (WGS) entry which is preliminary data.</text>
</comment>
<name>A0ABT9NV71_9ACTN</name>
<keyword evidence="2" id="KW-1185">Reference proteome</keyword>
<evidence type="ECO:0000313" key="1">
    <source>
        <dbReference type="EMBL" id="MDP9824206.1"/>
    </source>
</evidence>
<accession>A0ABT9NV71</accession>
<dbReference type="EMBL" id="JAUSQM010000001">
    <property type="protein sequence ID" value="MDP9824206.1"/>
    <property type="molecule type" value="Genomic_DNA"/>
</dbReference>
<proteinExistence type="predicted"/>
<dbReference type="RefSeq" id="WP_181642429.1">
    <property type="nucleotide sequence ID" value="NZ_CCXJ01000636.1"/>
</dbReference>
<dbReference type="Proteomes" id="UP001240447">
    <property type="component" value="Unassembled WGS sequence"/>
</dbReference>
<evidence type="ECO:0000313" key="2">
    <source>
        <dbReference type="Proteomes" id="UP001240447"/>
    </source>
</evidence>
<reference evidence="1 2" key="1">
    <citation type="submission" date="2023-07" db="EMBL/GenBank/DDBJ databases">
        <title>Sequencing the genomes of 1000 actinobacteria strains.</title>
        <authorList>
            <person name="Klenk H.-P."/>
        </authorList>
    </citation>
    <scope>NUCLEOTIDE SEQUENCE [LARGE SCALE GENOMIC DNA]</scope>
    <source>
        <strain evidence="1 2">GD13</strain>
    </source>
</reference>
<organism evidence="1 2">
    <name type="scientific">Nocardioides massiliensis</name>
    <dbReference type="NCBI Taxonomy" id="1325935"/>
    <lineage>
        <taxon>Bacteria</taxon>
        <taxon>Bacillati</taxon>
        <taxon>Actinomycetota</taxon>
        <taxon>Actinomycetes</taxon>
        <taxon>Propionibacteriales</taxon>
        <taxon>Nocardioidaceae</taxon>
        <taxon>Nocardioides</taxon>
    </lineage>
</organism>
<sequence>MSGLVLAPSVTQVVVVPAAPLLLPEHAGQVDAVPDLRAAIRDVLSGLPSDEVALVPEPAWGRRVGEHLLANAGLGAAADVLSAHALVVVGDGSARRTEKAPGYLDDRAADFDAATEGALADGDAAALAKVDIELGVELLAAGAGVLREVGAAVVASGRAVTQAELAYADDPFGVRYWVAHWQLG</sequence>
<gene>
    <name evidence="1" type="ORF">J2S59_004015</name>
</gene>
<dbReference type="Gene3D" id="3.40.830.10">
    <property type="entry name" value="LigB-like"/>
    <property type="match status" value="1"/>
</dbReference>